<feature type="non-terminal residue" evidence="2">
    <location>
        <position position="1"/>
    </location>
</feature>
<keyword evidence="3" id="KW-1185">Reference proteome</keyword>
<dbReference type="AlphaFoldDB" id="A0AAD8YSC4"/>
<comment type="caution">
    <text evidence="2">The sequence shown here is derived from an EMBL/GenBank/DDBJ whole genome shotgun (WGS) entry which is preliminary data.</text>
</comment>
<evidence type="ECO:0000313" key="3">
    <source>
        <dbReference type="Proteomes" id="UP001239994"/>
    </source>
</evidence>
<gene>
    <name evidence="2" type="ORF">P4O66_017614</name>
</gene>
<proteinExistence type="predicted"/>
<feature type="region of interest" description="Disordered" evidence="1">
    <location>
        <begin position="124"/>
        <end position="148"/>
    </location>
</feature>
<evidence type="ECO:0000256" key="1">
    <source>
        <dbReference type="SAM" id="MobiDB-lite"/>
    </source>
</evidence>
<reference evidence="2" key="1">
    <citation type="submission" date="2023-03" db="EMBL/GenBank/DDBJ databases">
        <title>Electrophorus voltai genome.</title>
        <authorList>
            <person name="Bian C."/>
        </authorList>
    </citation>
    <scope>NUCLEOTIDE SEQUENCE</scope>
    <source>
        <strain evidence="2">CB-2022</strain>
        <tissue evidence="2">Muscle</tissue>
    </source>
</reference>
<organism evidence="2 3">
    <name type="scientific">Electrophorus voltai</name>
    <dbReference type="NCBI Taxonomy" id="2609070"/>
    <lineage>
        <taxon>Eukaryota</taxon>
        <taxon>Metazoa</taxon>
        <taxon>Chordata</taxon>
        <taxon>Craniata</taxon>
        <taxon>Vertebrata</taxon>
        <taxon>Euteleostomi</taxon>
        <taxon>Actinopterygii</taxon>
        <taxon>Neopterygii</taxon>
        <taxon>Teleostei</taxon>
        <taxon>Ostariophysi</taxon>
        <taxon>Gymnotiformes</taxon>
        <taxon>Gymnotoidei</taxon>
        <taxon>Gymnotidae</taxon>
        <taxon>Electrophorus</taxon>
    </lineage>
</organism>
<protein>
    <submittedName>
        <fullName evidence="2">Uncharacterized protein</fullName>
    </submittedName>
</protein>
<dbReference type="Proteomes" id="UP001239994">
    <property type="component" value="Unassembled WGS sequence"/>
</dbReference>
<name>A0AAD8YSC4_9TELE</name>
<dbReference type="EMBL" id="JAROKS010000025">
    <property type="protein sequence ID" value="KAK1786478.1"/>
    <property type="molecule type" value="Genomic_DNA"/>
</dbReference>
<accession>A0AAD8YSC4</accession>
<feature type="compositionally biased region" description="Basic and acidic residues" evidence="1">
    <location>
        <begin position="136"/>
        <end position="148"/>
    </location>
</feature>
<evidence type="ECO:0000313" key="2">
    <source>
        <dbReference type="EMBL" id="KAK1786478.1"/>
    </source>
</evidence>
<sequence>MLGGTVLGWLEHSQQLLAGDQPVPRACMLQEIPKNYVLDSHREPSRPLRTCCFSSAILLGGLSACCSLTSSRAGRELQGADASGGGGHGRASPGCCSCWSHLLALLEENQGRLLENWRKGRWHARGKQEAGGQAEPKSRGVKLREPCQ</sequence>